<evidence type="ECO:0000313" key="6">
    <source>
        <dbReference type="EMBL" id="KAI5083292.1"/>
    </source>
</evidence>
<dbReference type="PRINTS" id="PR00463">
    <property type="entry name" value="EP450I"/>
</dbReference>
<keyword evidence="2 5" id="KW-0479">Metal-binding</keyword>
<keyword evidence="5" id="KW-0349">Heme</keyword>
<dbReference type="Proteomes" id="UP000886520">
    <property type="component" value="Chromosome 3"/>
</dbReference>
<dbReference type="Gene3D" id="1.10.630.10">
    <property type="entry name" value="Cytochrome P450"/>
    <property type="match status" value="1"/>
</dbReference>
<gene>
    <name evidence="6" type="ORF">GOP47_0003035</name>
</gene>
<dbReference type="GO" id="GO:0004497">
    <property type="term" value="F:monooxygenase activity"/>
    <property type="evidence" value="ECO:0007669"/>
    <property type="project" value="InterPro"/>
</dbReference>
<evidence type="ECO:0000256" key="5">
    <source>
        <dbReference type="PIRSR" id="PIRSR602401-1"/>
    </source>
</evidence>
<dbReference type="InterPro" id="IPR036396">
    <property type="entry name" value="Cyt_P450_sf"/>
</dbReference>
<dbReference type="PANTHER" id="PTHR24296">
    <property type="entry name" value="CYTOCHROME P450"/>
    <property type="match status" value="1"/>
</dbReference>
<evidence type="ECO:0008006" key="8">
    <source>
        <dbReference type="Google" id="ProtNLM"/>
    </source>
</evidence>
<keyword evidence="4 5" id="KW-0408">Iron</keyword>
<comment type="caution">
    <text evidence="6">The sequence shown here is derived from an EMBL/GenBank/DDBJ whole genome shotgun (WGS) entry which is preliminary data.</text>
</comment>
<dbReference type="GO" id="GO:0005506">
    <property type="term" value="F:iron ion binding"/>
    <property type="evidence" value="ECO:0007669"/>
    <property type="project" value="InterPro"/>
</dbReference>
<dbReference type="InterPro" id="IPR001128">
    <property type="entry name" value="Cyt_P450"/>
</dbReference>
<comment type="cofactor">
    <cofactor evidence="5">
        <name>heme</name>
        <dbReference type="ChEBI" id="CHEBI:30413"/>
    </cofactor>
</comment>
<dbReference type="Pfam" id="PF00067">
    <property type="entry name" value="p450"/>
    <property type="match status" value="2"/>
</dbReference>
<dbReference type="CDD" id="cd11064">
    <property type="entry name" value="CYP86A"/>
    <property type="match status" value="1"/>
</dbReference>
<dbReference type="InterPro" id="IPR002401">
    <property type="entry name" value="Cyt_P450_E_grp-I"/>
</dbReference>
<evidence type="ECO:0000256" key="3">
    <source>
        <dbReference type="ARBA" id="ARBA00023002"/>
    </source>
</evidence>
<dbReference type="GO" id="GO:0020037">
    <property type="term" value="F:heme binding"/>
    <property type="evidence" value="ECO:0007669"/>
    <property type="project" value="InterPro"/>
</dbReference>
<dbReference type="OrthoDB" id="1470350at2759"/>
<sequence>MIFSASLHHPASGSSNNYTSAHCNQYITSSTNPAPPLSVSSSGLGAALPHDNPSALIVIFSSLLHHAILPLIHQCCKSFSTASSLALAVLFSYACYRFWIHRKEHHDSRDPKTWPILGSQLEASRNYDRLLDWTTSFFSDGHRTIKMSFLSRRSYYTVDPANVEHILKTNFQNYPKGSESYHRLFDLLGNGILNADGKTWKMHRKLGSLEFSIKKLRHLSSTVYKGNALKLLEVLAQSNQGVDVQDLLLDMTFHSICEVVFGNAFKESDNAGEKANSIAAMLDNAQEMITRRYIYPWWRIQRLFNIGSEKVFREDITRFKSFLTTVIDRRRSQMQKEATRSINKVQTDKAIEEAGEAQDLLSRFLLHCDGVQNACEGEGEGIEMVKDAMMSFVLAGRDTTASTLSWFLYCMCTHPDEQEKVFQELIKLENNIIAGTTKSTMDSNMGECHDALETISNVDVNGSETDGARQRKMRDFAEKVLNYETLQSSSIPYLHSAIAETLRLYPAVPRDGKVTLQDDILPDGTHLKAGDQVAYIPYAMGRMPFLWGPDALLFKPQRWLQHGAFQPQSPFKFTAFQAGPRMCLGKDAAYLQIKITAALLLRFFHFELVPNHPVEYRMMNVMTLKHGLRVNVVARHIKET</sequence>
<comment type="similarity">
    <text evidence="1">Belongs to the cytochrome P450 family.</text>
</comment>
<dbReference type="GO" id="GO:0016705">
    <property type="term" value="F:oxidoreductase activity, acting on paired donors, with incorporation or reduction of molecular oxygen"/>
    <property type="evidence" value="ECO:0007669"/>
    <property type="project" value="InterPro"/>
</dbReference>
<feature type="binding site" description="axial binding residue" evidence="5">
    <location>
        <position position="583"/>
    </location>
    <ligand>
        <name>heme</name>
        <dbReference type="ChEBI" id="CHEBI:30413"/>
    </ligand>
    <ligandPart>
        <name>Fe</name>
        <dbReference type="ChEBI" id="CHEBI:18248"/>
    </ligandPart>
</feature>
<protein>
    <recommendedName>
        <fullName evidence="8">Cytochrome P450</fullName>
    </recommendedName>
</protein>
<evidence type="ECO:0000256" key="4">
    <source>
        <dbReference type="ARBA" id="ARBA00023004"/>
    </source>
</evidence>
<organism evidence="6 7">
    <name type="scientific">Adiantum capillus-veneris</name>
    <name type="common">Maidenhair fern</name>
    <dbReference type="NCBI Taxonomy" id="13818"/>
    <lineage>
        <taxon>Eukaryota</taxon>
        <taxon>Viridiplantae</taxon>
        <taxon>Streptophyta</taxon>
        <taxon>Embryophyta</taxon>
        <taxon>Tracheophyta</taxon>
        <taxon>Polypodiopsida</taxon>
        <taxon>Polypodiidae</taxon>
        <taxon>Polypodiales</taxon>
        <taxon>Pteridineae</taxon>
        <taxon>Pteridaceae</taxon>
        <taxon>Vittarioideae</taxon>
        <taxon>Adiantum</taxon>
    </lineage>
</organism>
<evidence type="ECO:0000256" key="1">
    <source>
        <dbReference type="ARBA" id="ARBA00010617"/>
    </source>
</evidence>
<dbReference type="PRINTS" id="PR00385">
    <property type="entry name" value="P450"/>
</dbReference>
<name>A0A9D4VD74_ADICA</name>
<proteinExistence type="inferred from homology"/>
<accession>A0A9D4VD74</accession>
<reference evidence="6" key="1">
    <citation type="submission" date="2021-01" db="EMBL/GenBank/DDBJ databases">
        <title>Adiantum capillus-veneris genome.</title>
        <authorList>
            <person name="Fang Y."/>
            <person name="Liao Q."/>
        </authorList>
    </citation>
    <scope>NUCLEOTIDE SEQUENCE</scope>
    <source>
        <strain evidence="6">H3</strain>
        <tissue evidence="6">Leaf</tissue>
    </source>
</reference>
<dbReference type="EMBL" id="JABFUD020000002">
    <property type="protein sequence ID" value="KAI5083292.1"/>
    <property type="molecule type" value="Genomic_DNA"/>
</dbReference>
<evidence type="ECO:0000256" key="2">
    <source>
        <dbReference type="ARBA" id="ARBA00022723"/>
    </source>
</evidence>
<keyword evidence="3" id="KW-0560">Oxidoreductase</keyword>
<dbReference type="SUPFAM" id="SSF48264">
    <property type="entry name" value="Cytochrome P450"/>
    <property type="match status" value="1"/>
</dbReference>
<keyword evidence="7" id="KW-1185">Reference proteome</keyword>
<evidence type="ECO:0000313" key="7">
    <source>
        <dbReference type="Proteomes" id="UP000886520"/>
    </source>
</evidence>
<dbReference type="AlphaFoldDB" id="A0A9D4VD74"/>